<name>H8YXW1_9GAMM</name>
<dbReference type="Proteomes" id="UP000002964">
    <property type="component" value="Unassembled WGS sequence"/>
</dbReference>
<evidence type="ECO:0000313" key="2">
    <source>
        <dbReference type="Proteomes" id="UP000002964"/>
    </source>
</evidence>
<accession>H8YXW1</accession>
<organism evidence="1 2">
    <name type="scientific">Thiorhodovibrio frisius</name>
    <dbReference type="NCBI Taxonomy" id="631362"/>
    <lineage>
        <taxon>Bacteria</taxon>
        <taxon>Pseudomonadati</taxon>
        <taxon>Pseudomonadota</taxon>
        <taxon>Gammaproteobacteria</taxon>
        <taxon>Chromatiales</taxon>
        <taxon>Chromatiaceae</taxon>
        <taxon>Thiorhodovibrio</taxon>
    </lineage>
</organism>
<reference evidence="1 2" key="2">
    <citation type="submission" date="2011-11" db="EMBL/GenBank/DDBJ databases">
        <authorList>
            <consortium name="US DOE Joint Genome Institute"/>
            <person name="Lucas S."/>
            <person name="Han J."/>
            <person name="Lapidus A."/>
            <person name="Cheng J.-F."/>
            <person name="Goodwin L."/>
            <person name="Pitluck S."/>
            <person name="Peters L."/>
            <person name="Ovchinnikova G."/>
            <person name="Zhang X."/>
            <person name="Detter J.C."/>
            <person name="Han C."/>
            <person name="Tapia R."/>
            <person name="Land M."/>
            <person name="Hauser L."/>
            <person name="Kyrpides N."/>
            <person name="Ivanova N."/>
            <person name="Pagani I."/>
            <person name="Vogl K."/>
            <person name="Liu Z."/>
            <person name="Overmann J."/>
            <person name="Frigaard N.-U."/>
            <person name="Bryant D."/>
            <person name="Woyke T."/>
        </authorList>
    </citation>
    <scope>NUCLEOTIDE SEQUENCE [LARGE SCALE GENOMIC DNA]</scope>
    <source>
        <strain evidence="1 2">970</strain>
    </source>
</reference>
<dbReference type="AlphaFoldDB" id="H8YXW1"/>
<reference evidence="2" key="1">
    <citation type="submission" date="2011-06" db="EMBL/GenBank/DDBJ databases">
        <authorList>
            <consortium name="US DOE Joint Genome Institute (JGI-PGF)"/>
            <person name="Lucas S."/>
            <person name="Han J."/>
            <person name="Lapidus A."/>
            <person name="Cheng J.-F."/>
            <person name="Goodwin L."/>
            <person name="Pitluck S."/>
            <person name="Peters L."/>
            <person name="Land M.L."/>
            <person name="Hauser L."/>
            <person name="Vogl K."/>
            <person name="Liu Z."/>
            <person name="Overmann J."/>
            <person name="Frigaard N.-U."/>
            <person name="Bryant D.A."/>
            <person name="Woyke T.J."/>
        </authorList>
    </citation>
    <scope>NUCLEOTIDE SEQUENCE [LARGE SCALE GENOMIC DNA]</scope>
    <source>
        <strain evidence="2">970</strain>
    </source>
</reference>
<proteinExistence type="predicted"/>
<sequence>MKTHLRNAMPDAKPTASSVKSFCQRYDISEPTFYRHRASMPACIRIGGQLRITQAAEQQWLEQAAQGRAA</sequence>
<evidence type="ECO:0000313" key="1">
    <source>
        <dbReference type="EMBL" id="EIC23287.1"/>
    </source>
</evidence>
<gene>
    <name evidence="1" type="ORF">Thi970DRAFT_00944</name>
</gene>
<dbReference type="EMBL" id="JH603168">
    <property type="protein sequence ID" value="EIC23287.1"/>
    <property type="molecule type" value="Genomic_DNA"/>
</dbReference>
<dbReference type="HOGENOM" id="CLU_2756576_0_0_6"/>
<protein>
    <submittedName>
        <fullName evidence="1">Uncharacterized protein</fullName>
    </submittedName>
</protein>
<dbReference type="STRING" id="631362.Thi970DRAFT_00944"/>
<keyword evidence="2" id="KW-1185">Reference proteome</keyword>